<feature type="transmembrane region" description="Helical" evidence="1">
    <location>
        <begin position="20"/>
        <end position="40"/>
    </location>
</feature>
<reference evidence="2" key="3">
    <citation type="journal article" date="2008" name="Microbiology">
        <title>Conditionally positive effect of the TetR-family transcriptional regulator AtrA on streptomycin production by Streptomyces griseus.</title>
        <authorList>
            <person name="Hirano S."/>
            <person name="Tanaka K."/>
            <person name="Ohnishi Y."/>
            <person name="Horinouchi S."/>
        </authorList>
    </citation>
    <scope>NUCLEOTIDE SEQUENCE</scope>
    <source>
        <strain evidence="2">NBRC 13350</strain>
    </source>
</reference>
<protein>
    <recommendedName>
        <fullName evidence="3">Small hydrophobic membrane protein</fullName>
    </recommendedName>
</protein>
<proteinExistence type="predicted"/>
<evidence type="ECO:0000313" key="2">
    <source>
        <dbReference type="EMBL" id="BAG18860.1"/>
    </source>
</evidence>
<dbReference type="eggNOG" id="ENOG5031WUN">
    <property type="taxonomic scope" value="Bacteria"/>
</dbReference>
<dbReference type="KEGG" id="sgr:SGR_2031"/>
<feature type="transmembrane region" description="Helical" evidence="1">
    <location>
        <begin position="46"/>
        <end position="67"/>
    </location>
</feature>
<gene>
    <name evidence="2" type="ordered locus">SGR_2031</name>
</gene>
<dbReference type="AlphaFoldDB" id="B1VZX1"/>
<organism evidence="2">
    <name type="scientific">Streptomyces griseus subsp. griseus (strain JCM 4626 / CBS 651.72 / NBRC 13350 / KCC S-0626 / ISP 5235)</name>
    <dbReference type="NCBI Taxonomy" id="455632"/>
    <lineage>
        <taxon>Bacteria</taxon>
        <taxon>Bacillati</taxon>
        <taxon>Actinomycetota</taxon>
        <taxon>Actinomycetes</taxon>
        <taxon>Kitasatosporales</taxon>
        <taxon>Streptomycetaceae</taxon>
        <taxon>Streptomyces</taxon>
    </lineage>
</organism>
<dbReference type="EMBL" id="AP009493">
    <property type="protein sequence ID" value="BAG18860.1"/>
    <property type="molecule type" value="Genomic_DNA"/>
</dbReference>
<reference evidence="2" key="2">
    <citation type="journal article" date="2008" name="J. Biol. Chem.">
        <title>Phenolic lipids synthesized by type III polyketide synthase confer penicillin resistance on Streptomyces griseus.</title>
        <authorList>
            <person name="Funabashi M."/>
            <person name="Funa N."/>
            <person name="Horinouchi S."/>
        </authorList>
    </citation>
    <scope>NUCLEOTIDE SEQUENCE</scope>
    <source>
        <strain evidence="2">NBRC 13350</strain>
    </source>
</reference>
<dbReference type="Proteomes" id="UP000001685">
    <property type="component" value="Chromosome"/>
</dbReference>
<evidence type="ECO:0008006" key="3">
    <source>
        <dbReference type="Google" id="ProtNLM"/>
    </source>
</evidence>
<name>B1VZX1_STRGG</name>
<sequence length="76" mass="8204">MNTRTPNGFPRDRRTVCVVAQRGSTVLVLVAALLLLGIVLGTVAHIPLPLSLAAATVIGCWLLIFAVRERAARRTR</sequence>
<accession>B1VZX1</accession>
<dbReference type="HOGENOM" id="CLU_2652895_0_0_11"/>
<keyword evidence="1" id="KW-1133">Transmembrane helix</keyword>
<keyword evidence="1" id="KW-0812">Transmembrane</keyword>
<evidence type="ECO:0000256" key="1">
    <source>
        <dbReference type="SAM" id="Phobius"/>
    </source>
</evidence>
<reference evidence="2" key="1">
    <citation type="journal article" date="2008" name="J. Bacteriol.">
        <title>The genome sequence of the streptomycin-producing microorganism Streptomyces griseus IFO 13350.</title>
        <authorList>
            <person name="Ohnishi Y."/>
            <person name="Ishikawa J."/>
            <person name="Hara H."/>
            <person name="Suzuki H."/>
            <person name="Ikenoya M."/>
            <person name="Ikeda H."/>
            <person name="Yamashita A."/>
            <person name="Hattori M."/>
            <person name="Horinouchi S."/>
        </authorList>
    </citation>
    <scope>NUCLEOTIDE SEQUENCE</scope>
    <source>
        <strain evidence="2">NBRC 13350</strain>
    </source>
</reference>
<keyword evidence="1" id="KW-0472">Membrane</keyword>